<keyword evidence="3" id="KW-1185">Reference proteome</keyword>
<accession>A0ABQ1GLB4</accession>
<evidence type="ECO:0000256" key="1">
    <source>
        <dbReference type="SAM" id="Phobius"/>
    </source>
</evidence>
<organism evidence="2 3">
    <name type="scientific">Sphingomonas psychrolutea</name>
    <dbReference type="NCBI Taxonomy" id="1259676"/>
    <lineage>
        <taxon>Bacteria</taxon>
        <taxon>Pseudomonadati</taxon>
        <taxon>Pseudomonadota</taxon>
        <taxon>Alphaproteobacteria</taxon>
        <taxon>Sphingomonadales</taxon>
        <taxon>Sphingomonadaceae</taxon>
        <taxon>Sphingomonas</taxon>
    </lineage>
</organism>
<sequence>MSVPPLIFALVMWFVGTAAVVWLDSRPRHTFAASFRLAGGAALIALGAVWQSAGDTTWVGSYIGFSAAIVLWGWHEMGFLMGFVAGPNKAPCPPDAVGWTRLKLATNTVIHHEISIAINALVLFALCWGQANQAAPLTFLLLFVLRLSAKFNLYLGVPNLSDEVFPEHLAYLKSYFRVRWMNPLFPFAVAGWVAITIWSWLAAEASPANSGAAATATLLAGLAALGVVEHLFLVLPMRDAKMWTWASSTKKTEAQPVKPVAID</sequence>
<protein>
    <recommendedName>
        <fullName evidence="4">DUF3623 domain-containing protein</fullName>
    </recommendedName>
</protein>
<name>A0ABQ1GLB4_9SPHN</name>
<proteinExistence type="predicted"/>
<keyword evidence="1" id="KW-0812">Transmembrane</keyword>
<dbReference type="NCBIfam" id="TIGR03055">
    <property type="entry name" value="photo_alph_chp2"/>
    <property type="match status" value="1"/>
</dbReference>
<feature type="transmembrane region" description="Helical" evidence="1">
    <location>
        <begin position="6"/>
        <end position="23"/>
    </location>
</feature>
<feature type="transmembrane region" description="Helical" evidence="1">
    <location>
        <begin position="213"/>
        <end position="235"/>
    </location>
</feature>
<evidence type="ECO:0000313" key="3">
    <source>
        <dbReference type="Proteomes" id="UP000618591"/>
    </source>
</evidence>
<gene>
    <name evidence="2" type="ORF">GCM10011395_15180</name>
</gene>
<feature type="transmembrane region" description="Helical" evidence="1">
    <location>
        <begin position="178"/>
        <end position="201"/>
    </location>
</feature>
<evidence type="ECO:0008006" key="4">
    <source>
        <dbReference type="Google" id="ProtNLM"/>
    </source>
</evidence>
<evidence type="ECO:0000313" key="2">
    <source>
        <dbReference type="EMBL" id="GGA45905.1"/>
    </source>
</evidence>
<keyword evidence="1" id="KW-0472">Membrane</keyword>
<feature type="transmembrane region" description="Helical" evidence="1">
    <location>
        <begin position="30"/>
        <end position="50"/>
    </location>
</feature>
<dbReference type="RefSeq" id="WP_188446262.1">
    <property type="nucleotide sequence ID" value="NZ_BMDW01000007.1"/>
</dbReference>
<dbReference type="InterPro" id="IPR017496">
    <property type="entry name" value="Photo_alph_chp2"/>
</dbReference>
<dbReference type="Proteomes" id="UP000618591">
    <property type="component" value="Unassembled WGS sequence"/>
</dbReference>
<comment type="caution">
    <text evidence="2">The sequence shown here is derived from an EMBL/GenBank/DDBJ whole genome shotgun (WGS) entry which is preliminary data.</text>
</comment>
<reference evidence="3" key="1">
    <citation type="journal article" date="2019" name="Int. J. Syst. Evol. Microbiol.">
        <title>The Global Catalogue of Microorganisms (GCM) 10K type strain sequencing project: providing services to taxonomists for standard genome sequencing and annotation.</title>
        <authorList>
            <consortium name="The Broad Institute Genomics Platform"/>
            <consortium name="The Broad Institute Genome Sequencing Center for Infectious Disease"/>
            <person name="Wu L."/>
            <person name="Ma J."/>
        </authorList>
    </citation>
    <scope>NUCLEOTIDE SEQUENCE [LARGE SCALE GENOMIC DNA]</scope>
    <source>
        <strain evidence="3">CGMCC 1.10106</strain>
    </source>
</reference>
<dbReference type="Pfam" id="PF12291">
    <property type="entry name" value="DUF3623"/>
    <property type="match status" value="1"/>
</dbReference>
<feature type="transmembrane region" description="Helical" evidence="1">
    <location>
        <begin position="56"/>
        <end position="74"/>
    </location>
</feature>
<dbReference type="EMBL" id="BMDW01000007">
    <property type="protein sequence ID" value="GGA45905.1"/>
    <property type="molecule type" value="Genomic_DNA"/>
</dbReference>
<keyword evidence="1" id="KW-1133">Transmembrane helix</keyword>